<organism evidence="2 3">
    <name type="scientific">Sutterella parvirubra YIT 11816</name>
    <dbReference type="NCBI Taxonomy" id="762967"/>
    <lineage>
        <taxon>Bacteria</taxon>
        <taxon>Pseudomonadati</taxon>
        <taxon>Pseudomonadota</taxon>
        <taxon>Betaproteobacteria</taxon>
        <taxon>Burkholderiales</taxon>
        <taxon>Sutterellaceae</taxon>
        <taxon>Sutterella</taxon>
    </lineage>
</organism>
<protein>
    <submittedName>
        <fullName evidence="2">Uncharacterized protein</fullName>
    </submittedName>
</protein>
<dbReference type="Proteomes" id="UP000004956">
    <property type="component" value="Unassembled WGS sequence"/>
</dbReference>
<dbReference type="EMBL" id="AFBQ01000019">
    <property type="protein sequence ID" value="EHY32440.1"/>
    <property type="molecule type" value="Genomic_DNA"/>
</dbReference>
<evidence type="ECO:0000256" key="1">
    <source>
        <dbReference type="SAM" id="MobiDB-lite"/>
    </source>
</evidence>
<dbReference type="HOGENOM" id="CLU_3222974_0_0_4"/>
<gene>
    <name evidence="2" type="ORF">HMPREF9440_00164</name>
</gene>
<feature type="region of interest" description="Disordered" evidence="1">
    <location>
        <begin position="1"/>
        <end position="20"/>
    </location>
</feature>
<accession>H3KBR8</accession>
<name>H3KBR8_9BURK</name>
<proteinExistence type="predicted"/>
<reference evidence="2 3" key="1">
    <citation type="submission" date="2011-11" db="EMBL/GenBank/DDBJ databases">
        <authorList>
            <person name="Weinstock G."/>
            <person name="Sodergren E."/>
            <person name="Clifton S."/>
            <person name="Fulton L."/>
            <person name="Fulton B."/>
            <person name="Courtney L."/>
            <person name="Fronick C."/>
            <person name="Harrison M."/>
            <person name="Strong C."/>
            <person name="Farmer C."/>
            <person name="Delahaunty K."/>
            <person name="Markovic C."/>
            <person name="Hall O."/>
            <person name="Minx P."/>
            <person name="Tomlinson C."/>
            <person name="Mitreva M."/>
            <person name="Hou S."/>
            <person name="Chen J."/>
            <person name="Wollam A."/>
            <person name="Pepin K.H."/>
            <person name="Johnson M."/>
            <person name="Bhonagiri V."/>
            <person name="Zhang X."/>
            <person name="Suruliraj S."/>
            <person name="Warren W."/>
            <person name="Chinwalla A."/>
            <person name="Mardis E.R."/>
            <person name="Wilson R.K."/>
        </authorList>
    </citation>
    <scope>NUCLEOTIDE SEQUENCE [LARGE SCALE GENOMIC DNA]</scope>
    <source>
        <strain evidence="2 3">YIT 11816</strain>
    </source>
</reference>
<evidence type="ECO:0000313" key="2">
    <source>
        <dbReference type="EMBL" id="EHY32440.1"/>
    </source>
</evidence>
<comment type="caution">
    <text evidence="2">The sequence shown here is derived from an EMBL/GenBank/DDBJ whole genome shotgun (WGS) entry which is preliminary data.</text>
</comment>
<feature type="compositionally biased region" description="Polar residues" evidence="1">
    <location>
        <begin position="1"/>
        <end position="12"/>
    </location>
</feature>
<evidence type="ECO:0000313" key="3">
    <source>
        <dbReference type="Proteomes" id="UP000004956"/>
    </source>
</evidence>
<dbReference type="AlphaFoldDB" id="H3KBR8"/>
<sequence>MDNPTTRIQNPPRTGRLRKVNGKAVGGHFGSACRVACGAACGAA</sequence>
<dbReference type="STRING" id="762967.HMPREF9440_00164"/>
<keyword evidence="3" id="KW-1185">Reference proteome</keyword>